<feature type="region of interest" description="Disordered" evidence="1">
    <location>
        <begin position="231"/>
        <end position="250"/>
    </location>
</feature>
<reference evidence="3" key="1">
    <citation type="submission" date="2017-05" db="EMBL/GenBank/DDBJ databases">
        <authorList>
            <person name="Varghese N."/>
            <person name="Submissions S."/>
        </authorList>
    </citation>
    <scope>NUCLEOTIDE SEQUENCE</scope>
    <source>
        <strain evidence="3">Su22</strain>
    </source>
</reference>
<evidence type="ECO:0000256" key="2">
    <source>
        <dbReference type="SAM" id="Phobius"/>
    </source>
</evidence>
<dbReference type="RefSeq" id="WP_283408771.1">
    <property type="nucleotide sequence ID" value="NZ_FXUF01000004.1"/>
</dbReference>
<dbReference type="AlphaFoldDB" id="A0AA45WV67"/>
<proteinExistence type="predicted"/>
<evidence type="ECO:0000256" key="1">
    <source>
        <dbReference type="SAM" id="MobiDB-lite"/>
    </source>
</evidence>
<evidence type="ECO:0000313" key="4">
    <source>
        <dbReference type="Proteomes" id="UP001158066"/>
    </source>
</evidence>
<dbReference type="Proteomes" id="UP001158066">
    <property type="component" value="Unassembled WGS sequence"/>
</dbReference>
<dbReference type="EMBL" id="FXUF01000004">
    <property type="protein sequence ID" value="SMP51398.1"/>
    <property type="molecule type" value="Genomic_DNA"/>
</dbReference>
<comment type="caution">
    <text evidence="3">The sequence shown here is derived from an EMBL/GenBank/DDBJ whole genome shotgun (WGS) entry which is preliminary data.</text>
</comment>
<organism evidence="3 4">
    <name type="scientific">Anoxynatronum buryatiense</name>
    <dbReference type="NCBI Taxonomy" id="489973"/>
    <lineage>
        <taxon>Bacteria</taxon>
        <taxon>Bacillati</taxon>
        <taxon>Bacillota</taxon>
        <taxon>Clostridia</taxon>
        <taxon>Eubacteriales</taxon>
        <taxon>Clostridiaceae</taxon>
        <taxon>Anoxynatronum</taxon>
    </lineage>
</organism>
<feature type="transmembrane region" description="Helical" evidence="2">
    <location>
        <begin position="6"/>
        <end position="24"/>
    </location>
</feature>
<keyword evidence="2" id="KW-0812">Transmembrane</keyword>
<gene>
    <name evidence="3" type="ORF">SAMN06296020_10495</name>
</gene>
<keyword evidence="2" id="KW-0472">Membrane</keyword>
<sequence length="250" mass="27700">MRMTDLLVPLLFLFGFGFMAWRLMKGKKDRDQQLTQLAAARGWHFYPGKGGGVVDHQHPEERNRLFTLEGVTAAGTSWRLESRGKMELKGQRTLPAYTRLVLEQFSEVPVMMIPDPGSELPAGMMSRLLENYGVHPEEGVLKPAAWPKGMEPRYRLYAKAPERLAPLLEIVAQALPVWAGKLPAARQPVFLGGDETGLFLNWGIEKPEDVAALVTLAENWSEVLARLTASDEAPAGAEDEGNKNKAMHGV</sequence>
<name>A0AA45WV67_9CLOT</name>
<protein>
    <submittedName>
        <fullName evidence="3">Uncharacterized protein</fullName>
    </submittedName>
</protein>
<accession>A0AA45WV67</accession>
<keyword evidence="2" id="KW-1133">Transmembrane helix</keyword>
<keyword evidence="4" id="KW-1185">Reference proteome</keyword>
<evidence type="ECO:0000313" key="3">
    <source>
        <dbReference type="EMBL" id="SMP51398.1"/>
    </source>
</evidence>